<dbReference type="InterPro" id="IPR011910">
    <property type="entry name" value="RfaF"/>
</dbReference>
<dbReference type="GO" id="GO:0009244">
    <property type="term" value="P:lipopolysaccharide core region biosynthetic process"/>
    <property type="evidence" value="ECO:0007669"/>
    <property type="project" value="TreeGrafter"/>
</dbReference>
<protein>
    <recommendedName>
        <fullName evidence="4">lipopolysaccharide heptosyltransferase II</fullName>
        <ecNumber evidence="4">2.4.99.24</ecNumber>
    </recommendedName>
</protein>
<comment type="similarity">
    <text evidence="3">Belongs to the glycosyltransferase 9 family.</text>
</comment>
<dbReference type="PANTHER" id="PTHR30160">
    <property type="entry name" value="TETRAACYLDISACCHARIDE 4'-KINASE-RELATED"/>
    <property type="match status" value="1"/>
</dbReference>
<keyword evidence="2" id="KW-0808">Transferase</keyword>
<dbReference type="InterPro" id="IPR051199">
    <property type="entry name" value="LPS_LOS_Heptosyltrfase"/>
</dbReference>
<dbReference type="EC" id="2.4.99.24" evidence="4"/>
<dbReference type="GO" id="GO:0008713">
    <property type="term" value="F:ADP-heptose-lipopolysaccharide heptosyltransferase activity"/>
    <property type="evidence" value="ECO:0007669"/>
    <property type="project" value="UniProtKB-EC"/>
</dbReference>
<organism evidence="6">
    <name type="scientific">marine metagenome</name>
    <dbReference type="NCBI Taxonomy" id="408172"/>
    <lineage>
        <taxon>unclassified sequences</taxon>
        <taxon>metagenomes</taxon>
        <taxon>ecological metagenomes</taxon>
    </lineage>
</organism>
<evidence type="ECO:0000256" key="4">
    <source>
        <dbReference type="ARBA" id="ARBA00044042"/>
    </source>
</evidence>
<dbReference type="InterPro" id="IPR002201">
    <property type="entry name" value="Glyco_trans_9"/>
</dbReference>
<evidence type="ECO:0000256" key="5">
    <source>
        <dbReference type="ARBA" id="ARBA00047503"/>
    </source>
</evidence>
<gene>
    <name evidence="6" type="ORF">METZ01_LOCUS39170</name>
</gene>
<dbReference type="SUPFAM" id="SSF53756">
    <property type="entry name" value="UDP-Glycosyltransferase/glycogen phosphorylase"/>
    <property type="match status" value="1"/>
</dbReference>
<comment type="catalytic activity">
    <reaction evidence="5">
        <text>an L-alpha-D-Hep-(1-&gt;5)-[alpha-Kdo-(2-&gt;4)]-alpha-Kdo-(2-&gt;6)-lipid A + ADP-L-glycero-beta-D-manno-heptose = an L-alpha-D-Hep-(1-&gt;3)-L-alpha-D-Hep-(1-&gt;5)-[alpha-Kdo-(2-&gt;4)]-alpha-Kdo-(2-&gt;6)-lipid A + ADP + H(+)</text>
        <dbReference type="Rhea" id="RHEA:74071"/>
        <dbReference type="ChEBI" id="CHEBI:15378"/>
        <dbReference type="ChEBI" id="CHEBI:61506"/>
        <dbReference type="ChEBI" id="CHEBI:193068"/>
        <dbReference type="ChEBI" id="CHEBI:193069"/>
        <dbReference type="ChEBI" id="CHEBI:456216"/>
        <dbReference type="EC" id="2.4.99.24"/>
    </reaction>
</comment>
<name>A0A381R3K3_9ZZZZ</name>
<dbReference type="CDD" id="cd03789">
    <property type="entry name" value="GT9_LPS_heptosyltransferase"/>
    <property type="match status" value="1"/>
</dbReference>
<dbReference type="AlphaFoldDB" id="A0A381R3K3"/>
<dbReference type="NCBIfam" id="TIGR02195">
    <property type="entry name" value="heptsyl_trn_II"/>
    <property type="match status" value="1"/>
</dbReference>
<proteinExistence type="inferred from homology"/>
<accession>A0A381R3K3</accession>
<evidence type="ECO:0000256" key="2">
    <source>
        <dbReference type="ARBA" id="ARBA00022679"/>
    </source>
</evidence>
<evidence type="ECO:0000313" key="6">
    <source>
        <dbReference type="EMBL" id="SUZ86316.1"/>
    </source>
</evidence>
<dbReference type="Gene3D" id="3.40.50.2000">
    <property type="entry name" value="Glycogen Phosphorylase B"/>
    <property type="match status" value="2"/>
</dbReference>
<evidence type="ECO:0000256" key="1">
    <source>
        <dbReference type="ARBA" id="ARBA00022676"/>
    </source>
</evidence>
<reference evidence="6" key="1">
    <citation type="submission" date="2018-05" db="EMBL/GenBank/DDBJ databases">
        <authorList>
            <person name="Lanie J.A."/>
            <person name="Ng W.-L."/>
            <person name="Kazmierczak K.M."/>
            <person name="Andrzejewski T.M."/>
            <person name="Davidsen T.M."/>
            <person name="Wayne K.J."/>
            <person name="Tettelin H."/>
            <person name="Glass J.I."/>
            <person name="Rusch D."/>
            <person name="Podicherti R."/>
            <person name="Tsui H.-C.T."/>
            <person name="Winkler M.E."/>
        </authorList>
    </citation>
    <scope>NUCLEOTIDE SEQUENCE</scope>
</reference>
<dbReference type="Pfam" id="PF01075">
    <property type="entry name" value="Glyco_transf_9"/>
    <property type="match status" value="1"/>
</dbReference>
<dbReference type="PANTHER" id="PTHR30160:SF7">
    <property type="entry name" value="ADP-HEPTOSE--LPS HEPTOSYLTRANSFERASE 2"/>
    <property type="match status" value="1"/>
</dbReference>
<sequence>MRVLIRTPNWLGDIVMALPATTAIRRHFSSATLCVAAPVALAPLFKAVEGIDEIIGLSGHGFIETKQEITTIAKENFDTAILFPNSFRSAWVLYRAGVRERWGYKSDFRGWLLSRAIRKLKHEGTGQRHQVNYYEDLVRGLGIDSNKTNPRLIPSQDMKVLGADLLDRRNVARDSGPFIGIAPGAAYGHAKRWSPLRFAEVILRLYRSIDATCVLVGSNADRDAGSAIESALLTLDHDGQKTPMRSQKFVNLIGMTDISALIGIVSQCQVFLSNDSGAMHLASALDIPVTAVFGSSDEFQTSPLGRHTILVNPVRCRPCLLRECPIDHRCMSGISSDRVIEALEQQLVEAIS</sequence>
<dbReference type="EMBL" id="UINC01001675">
    <property type="protein sequence ID" value="SUZ86316.1"/>
    <property type="molecule type" value="Genomic_DNA"/>
</dbReference>
<evidence type="ECO:0000256" key="3">
    <source>
        <dbReference type="ARBA" id="ARBA00043995"/>
    </source>
</evidence>
<dbReference type="GO" id="GO:0005829">
    <property type="term" value="C:cytosol"/>
    <property type="evidence" value="ECO:0007669"/>
    <property type="project" value="TreeGrafter"/>
</dbReference>
<keyword evidence="1" id="KW-0328">Glycosyltransferase</keyword>